<sequence length="61" mass="6924">MNKLNAISSLMTKFDIDEKKSTTFNLTSVKNMSEGKKQHIKDTGSLIARLNVQIKDKKNKI</sequence>
<name>A0A2N7CDH5_VIBSP</name>
<gene>
    <name evidence="1" type="ORF">BCV19_10775</name>
</gene>
<organism evidence="1 2">
    <name type="scientific">Vibrio splendidus</name>
    <dbReference type="NCBI Taxonomy" id="29497"/>
    <lineage>
        <taxon>Bacteria</taxon>
        <taxon>Pseudomonadati</taxon>
        <taxon>Pseudomonadota</taxon>
        <taxon>Gammaproteobacteria</taxon>
        <taxon>Vibrionales</taxon>
        <taxon>Vibrionaceae</taxon>
        <taxon>Vibrio</taxon>
    </lineage>
</organism>
<protein>
    <submittedName>
        <fullName evidence="1">Uncharacterized protein</fullName>
    </submittedName>
</protein>
<dbReference type="Proteomes" id="UP000235405">
    <property type="component" value="Unassembled WGS sequence"/>
</dbReference>
<comment type="caution">
    <text evidence="1">The sequence shown here is derived from an EMBL/GenBank/DDBJ whole genome shotgun (WGS) entry which is preliminary data.</text>
</comment>
<accession>A0A2N7CDH5</accession>
<proteinExistence type="predicted"/>
<evidence type="ECO:0000313" key="1">
    <source>
        <dbReference type="EMBL" id="PMF20767.1"/>
    </source>
</evidence>
<evidence type="ECO:0000313" key="2">
    <source>
        <dbReference type="Proteomes" id="UP000235405"/>
    </source>
</evidence>
<dbReference type="AlphaFoldDB" id="A0A2N7CDH5"/>
<dbReference type="EMBL" id="MCSW01000177">
    <property type="protein sequence ID" value="PMF20767.1"/>
    <property type="molecule type" value="Genomic_DNA"/>
</dbReference>
<dbReference type="RefSeq" id="WP_102482635.1">
    <property type="nucleotide sequence ID" value="NZ_MCSW01000177.1"/>
</dbReference>
<reference evidence="2" key="1">
    <citation type="submission" date="2016-07" db="EMBL/GenBank/DDBJ databases">
        <title>Nontailed viruses are major unrecognized killers of bacteria in the ocean.</title>
        <authorList>
            <person name="Kauffman K."/>
            <person name="Hussain F."/>
            <person name="Yang J."/>
            <person name="Arevalo P."/>
            <person name="Brown J."/>
            <person name="Cutler M."/>
            <person name="Kelly L."/>
            <person name="Polz M.F."/>
        </authorList>
    </citation>
    <scope>NUCLEOTIDE SEQUENCE [LARGE SCALE GENOMIC DNA]</scope>
    <source>
        <strain evidence="2">10N.286.54.F3</strain>
    </source>
</reference>